<dbReference type="EMBL" id="JAOQIO010000084">
    <property type="protein sequence ID" value="MCU6794470.1"/>
    <property type="molecule type" value="Genomic_DNA"/>
</dbReference>
<reference evidence="1 2" key="1">
    <citation type="submission" date="2022-09" db="EMBL/GenBank/DDBJ databases">
        <authorList>
            <person name="Han X.L."/>
            <person name="Wang Q."/>
            <person name="Lu T."/>
        </authorList>
    </citation>
    <scope>NUCLEOTIDE SEQUENCE [LARGE SCALE GENOMIC DNA]</scope>
    <source>
        <strain evidence="1 2">WQ 127069</strain>
    </source>
</reference>
<organism evidence="1 2">
    <name type="scientific">Paenibacillus baimaensis</name>
    <dbReference type="NCBI Taxonomy" id="2982185"/>
    <lineage>
        <taxon>Bacteria</taxon>
        <taxon>Bacillati</taxon>
        <taxon>Bacillota</taxon>
        <taxon>Bacilli</taxon>
        <taxon>Bacillales</taxon>
        <taxon>Paenibacillaceae</taxon>
        <taxon>Paenibacillus</taxon>
    </lineage>
</organism>
<dbReference type="Proteomes" id="UP001652445">
    <property type="component" value="Unassembled WGS sequence"/>
</dbReference>
<keyword evidence="2" id="KW-1185">Reference proteome</keyword>
<evidence type="ECO:0000313" key="2">
    <source>
        <dbReference type="Proteomes" id="UP001652445"/>
    </source>
</evidence>
<accession>A0ABT2UIK7</accession>
<protein>
    <submittedName>
        <fullName evidence="1">Cache domain-containing protein</fullName>
    </submittedName>
</protein>
<evidence type="ECO:0000313" key="1">
    <source>
        <dbReference type="EMBL" id="MCU6794470.1"/>
    </source>
</evidence>
<name>A0ABT2UIK7_9BACL</name>
<sequence>MSNKPILKLMLLIGGLGLILLIVSGAVHFVSSQMMQYEKKEKTMRVLMQVKQTMDNEIKQMNRVYLRVASDPNVRDYLYAQDPSPVSQKPAAELVMKSLNRYKAANPSILDVYMYAKSNHAIVSTQAVDTPEQFFSTRLYTSMKYSTWHQLIKSYQNKNYLHIGQTSKDSFKGTGLALFQSLPLTDPTGPDATIVIVFKAAPLQSILDTVDPGLQGTVMITDKYDEVLLSSQARKAPAPEVLDGMTNDNGVLYMDENGTKVALFYMKSSDPELTYMAFIPEDLLS</sequence>
<comment type="caution">
    <text evidence="1">The sequence shown here is derived from an EMBL/GenBank/DDBJ whole genome shotgun (WGS) entry which is preliminary data.</text>
</comment>
<gene>
    <name evidence="1" type="ORF">OB236_20385</name>
</gene>
<proteinExistence type="predicted"/>